<protein>
    <submittedName>
        <fullName evidence="4">Phage tail tape measure protein</fullName>
    </submittedName>
</protein>
<proteinExistence type="predicted"/>
<dbReference type="Proteomes" id="UP000323188">
    <property type="component" value="Unassembled WGS sequence"/>
</dbReference>
<feature type="compositionally biased region" description="Gly residues" evidence="2">
    <location>
        <begin position="715"/>
        <end position="724"/>
    </location>
</feature>
<evidence type="ECO:0000256" key="1">
    <source>
        <dbReference type="SAM" id="Coils"/>
    </source>
</evidence>
<evidence type="ECO:0000313" key="5">
    <source>
        <dbReference type="Proteomes" id="UP000323188"/>
    </source>
</evidence>
<accession>A0A5B2TW97</accession>
<evidence type="ECO:0000259" key="3">
    <source>
        <dbReference type="Pfam" id="PF10145"/>
    </source>
</evidence>
<reference evidence="4 5" key="1">
    <citation type="submission" date="2019-09" db="EMBL/GenBank/DDBJ databases">
        <authorList>
            <person name="Khan S.A."/>
            <person name="Jeon C.O."/>
            <person name="Chun B.H."/>
            <person name="Jeong S.E."/>
        </authorList>
    </citation>
    <scope>NUCLEOTIDE SEQUENCE [LARGE SCALE GENOMIC DNA]</scope>
    <source>
        <strain evidence="4 5">KCTC 42508</strain>
    </source>
</reference>
<feature type="region of interest" description="Disordered" evidence="2">
    <location>
        <begin position="701"/>
        <end position="733"/>
    </location>
</feature>
<feature type="coiled-coil region" evidence="1">
    <location>
        <begin position="849"/>
        <end position="888"/>
    </location>
</feature>
<evidence type="ECO:0000256" key="2">
    <source>
        <dbReference type="SAM" id="MobiDB-lite"/>
    </source>
</evidence>
<keyword evidence="1" id="KW-0175">Coiled coil</keyword>
<dbReference type="InterPro" id="IPR010090">
    <property type="entry name" value="Phage_tape_meas"/>
</dbReference>
<feature type="domain" description="Phage tail tape measure protein" evidence="3">
    <location>
        <begin position="205"/>
        <end position="406"/>
    </location>
</feature>
<dbReference type="Pfam" id="PF10145">
    <property type="entry name" value="PhageMin_Tail"/>
    <property type="match status" value="1"/>
</dbReference>
<sequence>MAKRIVDEEMRFSIIVNGDRAQKELYDLEKSTRDLTQRNKELRQEKVRLFAQGKKESEEYKRITQEIKENNTVLKLNKVRMSELQKQIGITGLTMNQLKKRASELRLQFNNMVPGSAEYKRFQNDLKAVNAQLGILRTQGRTSKFGLSSLADGFNKYAALGASVIATVTGVIFSVQKLIDFNGKLSDAVADVQKTTGLTKKEVEDMAKSFGLLQTRTNRIDLLKIAEEGGRIGIAKEEIADFVAVMDKAVVALGDSFPGGVEETASKLGKLKLLFKETKDQSVDQAYNAIGSAINDLGAQGVATEINIANFATRVGSLPDALKPSISDALALGAAFEENGIQAEIAGRAYSILLTQAAEESAKFAEVMGITNKEVQDLINKNPLEFLIKFAKGLQGMNATDTANTLQYLGVSADGANKVLGALSNNTERFGQLMEISNRSMEEGTSLINEYNIKNNNFAATLDKLQKYFRGIFVNGPIVSGIKGIIMGLADLVGVADDLNEAFEKESKTIFENARANRNLANSSAELLEEYEALYKDGVIPTADEKLRLDGITLQLQNSLGDSVVAIDKETGALKLNTQAVRDQIKLKRLAADEEAATLASRLKGAQEEKERLERLLPEATSQANAADDSSRRAQRAFQQNNPGAFYDKETQEIIKLSVSKRTELYNLNRKIEEQDKRRLDLLKQLKELNYSESDIDLLFASETPTPPPTTTGTSTGGSGGGGFKVPTGGATGGAAARQKSLLDFTRATEDARLELLSDSYRKELEIQRVAHERKIQDLQSQKVTGIANATEINAEINKQIQIQEEINQLKIGTIIEKGLTERFTKYGEGYEKEKAQRLLWHNQELASLGNNEKAKEKLQEEFNAKELEREEAHLQELLRMLDEIQNSGYFEGINLELLSPEQLATFNSLADELILKLSEIGVAKSALGTGASPDEDQPSATEGTFGSADLFGFTPDQWEATFENLDTVEQKMNAALVVVAALSNAYGKFTEFTMRKNRAEFENFEKLQDRKRRMVEDNLNNGLINQRQHDEAVRSIEAETAQKKWELEYQQSKSDKVQGISNVLINTAVAIMQAYAQLGPIGGTIAAVLMGTLGQLQINAIRKTPLPAKGFEMGYYGNMPIQREQDGRVFNASYGGRPSTQLVDKPKYFLAGEGGKDFPEMIIDGKAFKQFNPEFKNSLYREIARVKGYESGYYQTQTKAPEFSDSSSTEERLMMMATLQRTNALLEKLDREGVQAYLKRSLQVAKDLREDIQDYENLRAKNRR</sequence>
<gene>
    <name evidence="4" type="ORF">F0361_01060</name>
</gene>
<feature type="compositionally biased region" description="Low complexity" evidence="2">
    <location>
        <begin position="619"/>
        <end position="628"/>
    </location>
</feature>
<dbReference type="EMBL" id="VUOE01000001">
    <property type="protein sequence ID" value="KAA2218238.1"/>
    <property type="molecule type" value="Genomic_DNA"/>
</dbReference>
<feature type="region of interest" description="Disordered" evidence="2">
    <location>
        <begin position="619"/>
        <end position="645"/>
    </location>
</feature>
<organism evidence="4 5">
    <name type="scientific">Maribacter flavus</name>
    <dbReference type="NCBI Taxonomy" id="1658664"/>
    <lineage>
        <taxon>Bacteria</taxon>
        <taxon>Pseudomonadati</taxon>
        <taxon>Bacteroidota</taxon>
        <taxon>Flavobacteriia</taxon>
        <taxon>Flavobacteriales</taxon>
        <taxon>Flavobacteriaceae</taxon>
        <taxon>Maribacter</taxon>
    </lineage>
</organism>
<name>A0A5B2TW97_9FLAO</name>
<dbReference type="InterPro" id="IPR051002">
    <property type="entry name" value="UBA_autophagy_assoc_protein"/>
</dbReference>
<feature type="coiled-coil region" evidence="1">
    <location>
        <begin position="25"/>
        <end position="52"/>
    </location>
</feature>
<comment type="caution">
    <text evidence="4">The sequence shown here is derived from an EMBL/GenBank/DDBJ whole genome shotgun (WGS) entry which is preliminary data.</text>
</comment>
<dbReference type="RefSeq" id="WP_154916858.1">
    <property type="nucleotide sequence ID" value="NZ_VUOE01000001.1"/>
</dbReference>
<dbReference type="PANTHER" id="PTHR31915">
    <property type="entry name" value="SKICH DOMAIN-CONTAINING PROTEIN"/>
    <property type="match status" value="1"/>
</dbReference>
<dbReference type="PANTHER" id="PTHR31915:SF6">
    <property type="entry name" value="SKICH DOMAIN-CONTAINING PROTEIN"/>
    <property type="match status" value="1"/>
</dbReference>
<evidence type="ECO:0000313" key="4">
    <source>
        <dbReference type="EMBL" id="KAA2218238.1"/>
    </source>
</evidence>
<dbReference type="AlphaFoldDB" id="A0A5B2TW97"/>
<dbReference type="NCBIfam" id="TIGR01760">
    <property type="entry name" value="tape_meas_TP901"/>
    <property type="match status" value="1"/>
</dbReference>